<dbReference type="HAMAP" id="MF_00122">
    <property type="entry name" value="GatC"/>
    <property type="match status" value="1"/>
</dbReference>
<dbReference type="EC" id="6.3.5.-" evidence="2"/>
<organism evidence="3 4">
    <name type="scientific">Desulfovibrio psychrotolerans</name>
    <dbReference type="NCBI Taxonomy" id="415242"/>
    <lineage>
        <taxon>Bacteria</taxon>
        <taxon>Pseudomonadati</taxon>
        <taxon>Thermodesulfobacteriota</taxon>
        <taxon>Desulfovibrionia</taxon>
        <taxon>Desulfovibrionales</taxon>
        <taxon>Desulfovibrionaceae</taxon>
        <taxon>Desulfovibrio</taxon>
    </lineage>
</organism>
<keyword evidence="2" id="KW-0547">Nucleotide-binding</keyword>
<comment type="similarity">
    <text evidence="2">Belongs to the GatC family.</text>
</comment>
<dbReference type="GO" id="GO:0050567">
    <property type="term" value="F:glutaminyl-tRNA synthase (glutamine-hydrolyzing) activity"/>
    <property type="evidence" value="ECO:0007669"/>
    <property type="project" value="UniProtKB-UniRule"/>
</dbReference>
<comment type="caution">
    <text evidence="3">The sequence shown here is derived from an EMBL/GenBank/DDBJ whole genome shotgun (WGS) entry which is preliminary data.</text>
</comment>
<dbReference type="GO" id="GO:0006450">
    <property type="term" value="P:regulation of translational fidelity"/>
    <property type="evidence" value="ECO:0007669"/>
    <property type="project" value="InterPro"/>
</dbReference>
<dbReference type="Gene3D" id="1.10.20.60">
    <property type="entry name" value="Glu-tRNAGln amidotransferase C subunit, N-terminal domain"/>
    <property type="match status" value="1"/>
</dbReference>
<dbReference type="GO" id="GO:0016740">
    <property type="term" value="F:transferase activity"/>
    <property type="evidence" value="ECO:0007669"/>
    <property type="project" value="UniProtKB-KW"/>
</dbReference>
<proteinExistence type="inferred from homology"/>
<dbReference type="GO" id="GO:0005524">
    <property type="term" value="F:ATP binding"/>
    <property type="evidence" value="ECO:0007669"/>
    <property type="project" value="UniProtKB-KW"/>
</dbReference>
<comment type="function">
    <text evidence="2">Allows the formation of correctly charged Asn-tRNA(Asn) or Gln-tRNA(Gln) through the transamidation of misacylated Asp-tRNA(Asn) or Glu-tRNA(Gln) in organisms which lack either or both of asparaginyl-tRNA or glutaminyl-tRNA synthetases. The reaction takes place in the presence of glutamine and ATP through an activated phospho-Asp-tRNA(Asn) or phospho-Glu-tRNA(Gln).</text>
</comment>
<dbReference type="Pfam" id="PF02686">
    <property type="entry name" value="GatC"/>
    <property type="match status" value="1"/>
</dbReference>
<dbReference type="AlphaFoldDB" id="A0A7J0BTM1"/>
<reference evidence="3 4" key="1">
    <citation type="submission" date="2020-05" db="EMBL/GenBank/DDBJ databases">
        <title>Draft genome sequence of Desulfovibrio psychrotolerans JS1T.</title>
        <authorList>
            <person name="Ueno A."/>
            <person name="Tamazawa S."/>
            <person name="Tamamura S."/>
            <person name="Murakami T."/>
            <person name="Kiyama T."/>
            <person name="Inomata H."/>
            <person name="Amano Y."/>
            <person name="Miyakawa K."/>
            <person name="Tamaki H."/>
            <person name="Naganuma T."/>
            <person name="Kaneko K."/>
        </authorList>
    </citation>
    <scope>NUCLEOTIDE SEQUENCE [LARGE SCALE GENOMIC DNA]</scope>
    <source>
        <strain evidence="3 4">JS1</strain>
    </source>
</reference>
<dbReference type="Proteomes" id="UP000503820">
    <property type="component" value="Unassembled WGS sequence"/>
</dbReference>
<dbReference type="GO" id="GO:0070681">
    <property type="term" value="P:glutaminyl-tRNAGln biosynthesis via transamidation"/>
    <property type="evidence" value="ECO:0007669"/>
    <property type="project" value="TreeGrafter"/>
</dbReference>
<comment type="catalytic activity">
    <reaction evidence="2">
        <text>L-glutamyl-tRNA(Gln) + L-glutamine + ATP + H2O = L-glutaminyl-tRNA(Gln) + L-glutamate + ADP + phosphate + H(+)</text>
        <dbReference type="Rhea" id="RHEA:17521"/>
        <dbReference type="Rhea" id="RHEA-COMP:9681"/>
        <dbReference type="Rhea" id="RHEA-COMP:9684"/>
        <dbReference type="ChEBI" id="CHEBI:15377"/>
        <dbReference type="ChEBI" id="CHEBI:15378"/>
        <dbReference type="ChEBI" id="CHEBI:29985"/>
        <dbReference type="ChEBI" id="CHEBI:30616"/>
        <dbReference type="ChEBI" id="CHEBI:43474"/>
        <dbReference type="ChEBI" id="CHEBI:58359"/>
        <dbReference type="ChEBI" id="CHEBI:78520"/>
        <dbReference type="ChEBI" id="CHEBI:78521"/>
        <dbReference type="ChEBI" id="CHEBI:456216"/>
    </reaction>
</comment>
<keyword evidence="4" id="KW-1185">Reference proteome</keyword>
<evidence type="ECO:0000256" key="2">
    <source>
        <dbReference type="HAMAP-Rule" id="MF_00122"/>
    </source>
</evidence>
<sequence length="94" mass="10460">MKISPEQVARIAKLARLEPDEAKLTLFAGQFESILNYMDTLNELDTTGLEPLYSPVTHATVLRDDVAVKTARRDDVLSNAPESDGQFFVVPRIV</sequence>
<name>A0A7J0BTM1_9BACT</name>
<dbReference type="InterPro" id="IPR003837">
    <property type="entry name" value="GatC"/>
</dbReference>
<dbReference type="InterPro" id="IPR036113">
    <property type="entry name" value="Asp/Glu-ADT_sf_sub_c"/>
</dbReference>
<evidence type="ECO:0000313" key="4">
    <source>
        <dbReference type="Proteomes" id="UP000503820"/>
    </source>
</evidence>
<accession>A0A7J0BTM1</accession>
<comment type="subunit">
    <text evidence="2">Heterotrimer of A, B and C subunits.</text>
</comment>
<dbReference type="RefSeq" id="WP_174409672.1">
    <property type="nucleotide sequence ID" value="NZ_BLVP01000008.1"/>
</dbReference>
<evidence type="ECO:0000256" key="1">
    <source>
        <dbReference type="ARBA" id="ARBA00022840"/>
    </source>
</evidence>
<keyword evidence="2" id="KW-0648">Protein biosynthesis</keyword>
<dbReference type="PANTHER" id="PTHR15004">
    <property type="entry name" value="GLUTAMYL-TRNA(GLN) AMIDOTRANSFERASE SUBUNIT C, MITOCHONDRIAL"/>
    <property type="match status" value="1"/>
</dbReference>
<dbReference type="GO" id="GO:0006412">
    <property type="term" value="P:translation"/>
    <property type="evidence" value="ECO:0007669"/>
    <property type="project" value="UniProtKB-UniRule"/>
</dbReference>
<keyword evidence="2" id="KW-0436">Ligase</keyword>
<gene>
    <name evidence="2 3" type="primary">gatC</name>
    <name evidence="3" type="ORF">DSM19430T_17020</name>
</gene>
<protein>
    <recommendedName>
        <fullName evidence="2">Aspartyl/glutamyl-tRNA(Asn/Gln) amidotransferase subunit C</fullName>
        <shortName evidence="2">Asp/Glu-ADT subunit C</shortName>
        <ecNumber evidence="2">6.3.5.-</ecNumber>
    </recommendedName>
</protein>
<keyword evidence="3" id="KW-0808">Transferase</keyword>
<dbReference type="SUPFAM" id="SSF141000">
    <property type="entry name" value="Glu-tRNAGln amidotransferase C subunit"/>
    <property type="match status" value="1"/>
</dbReference>
<dbReference type="PANTHER" id="PTHR15004:SF0">
    <property type="entry name" value="GLUTAMYL-TRNA(GLN) AMIDOTRANSFERASE SUBUNIT C, MITOCHONDRIAL"/>
    <property type="match status" value="1"/>
</dbReference>
<dbReference type="EMBL" id="BLVP01000008">
    <property type="protein sequence ID" value="GFM37018.1"/>
    <property type="molecule type" value="Genomic_DNA"/>
</dbReference>
<comment type="catalytic activity">
    <reaction evidence="2">
        <text>L-aspartyl-tRNA(Asn) + L-glutamine + ATP + H2O = L-asparaginyl-tRNA(Asn) + L-glutamate + ADP + phosphate + 2 H(+)</text>
        <dbReference type="Rhea" id="RHEA:14513"/>
        <dbReference type="Rhea" id="RHEA-COMP:9674"/>
        <dbReference type="Rhea" id="RHEA-COMP:9677"/>
        <dbReference type="ChEBI" id="CHEBI:15377"/>
        <dbReference type="ChEBI" id="CHEBI:15378"/>
        <dbReference type="ChEBI" id="CHEBI:29985"/>
        <dbReference type="ChEBI" id="CHEBI:30616"/>
        <dbReference type="ChEBI" id="CHEBI:43474"/>
        <dbReference type="ChEBI" id="CHEBI:58359"/>
        <dbReference type="ChEBI" id="CHEBI:78515"/>
        <dbReference type="ChEBI" id="CHEBI:78516"/>
        <dbReference type="ChEBI" id="CHEBI:456216"/>
    </reaction>
</comment>
<keyword evidence="1 2" id="KW-0067">ATP-binding</keyword>
<evidence type="ECO:0000313" key="3">
    <source>
        <dbReference type="EMBL" id="GFM37018.1"/>
    </source>
</evidence>
<dbReference type="NCBIfam" id="TIGR00135">
    <property type="entry name" value="gatC"/>
    <property type="match status" value="1"/>
</dbReference>